<keyword evidence="4" id="KW-1185">Reference proteome</keyword>
<dbReference type="EMBL" id="JACDUR010000003">
    <property type="protein sequence ID" value="MBA2891528.1"/>
    <property type="molecule type" value="Genomic_DNA"/>
</dbReference>
<proteinExistence type="predicted"/>
<evidence type="ECO:0000313" key="4">
    <source>
        <dbReference type="Proteomes" id="UP000530928"/>
    </source>
</evidence>
<comment type="caution">
    <text evidence="3">The sequence shown here is derived from an EMBL/GenBank/DDBJ whole genome shotgun (WGS) entry which is preliminary data.</text>
</comment>
<name>A0A7W0CI38_9ACTN</name>
<dbReference type="Gene3D" id="3.20.20.80">
    <property type="entry name" value="Glycosidases"/>
    <property type="match status" value="1"/>
</dbReference>
<organism evidence="3 4">
    <name type="scientific">Nonomuraea soli</name>
    <dbReference type="NCBI Taxonomy" id="1032476"/>
    <lineage>
        <taxon>Bacteria</taxon>
        <taxon>Bacillati</taxon>
        <taxon>Actinomycetota</taxon>
        <taxon>Actinomycetes</taxon>
        <taxon>Streptosporangiales</taxon>
        <taxon>Streptosporangiaceae</taxon>
        <taxon>Nonomuraea</taxon>
    </lineage>
</organism>
<feature type="chain" id="PRO_5039478772" description="DUF4832 domain-containing protein" evidence="1">
    <location>
        <begin position="20"/>
        <end position="445"/>
    </location>
</feature>
<gene>
    <name evidence="3" type="ORF">HNR30_002869</name>
</gene>
<dbReference type="AlphaFoldDB" id="A0A7W0CI38"/>
<dbReference type="RefSeq" id="WP_181610314.1">
    <property type="nucleotide sequence ID" value="NZ_BAABAM010000002.1"/>
</dbReference>
<evidence type="ECO:0000313" key="3">
    <source>
        <dbReference type="EMBL" id="MBA2891528.1"/>
    </source>
</evidence>
<evidence type="ECO:0000259" key="2">
    <source>
        <dbReference type="Pfam" id="PF16116"/>
    </source>
</evidence>
<evidence type="ECO:0000256" key="1">
    <source>
        <dbReference type="SAM" id="SignalP"/>
    </source>
</evidence>
<feature type="signal peptide" evidence="1">
    <location>
        <begin position="1"/>
        <end position="19"/>
    </location>
</feature>
<dbReference type="InterPro" id="IPR032267">
    <property type="entry name" value="DUF4832"/>
</dbReference>
<dbReference type="Proteomes" id="UP000530928">
    <property type="component" value="Unassembled WGS sequence"/>
</dbReference>
<feature type="domain" description="DUF4832" evidence="2">
    <location>
        <begin position="296"/>
        <end position="420"/>
    </location>
</feature>
<reference evidence="3 4" key="1">
    <citation type="submission" date="2020-07" db="EMBL/GenBank/DDBJ databases">
        <title>Genomic Encyclopedia of Type Strains, Phase IV (KMG-IV): sequencing the most valuable type-strain genomes for metagenomic binning, comparative biology and taxonomic classification.</title>
        <authorList>
            <person name="Goeker M."/>
        </authorList>
    </citation>
    <scope>NUCLEOTIDE SEQUENCE [LARGE SCALE GENOMIC DNA]</scope>
    <source>
        <strain evidence="3 4">DSM 45533</strain>
    </source>
</reference>
<dbReference type="Pfam" id="PF16116">
    <property type="entry name" value="DUF4832"/>
    <property type="match status" value="1"/>
</dbReference>
<protein>
    <recommendedName>
        <fullName evidence="2">DUF4832 domain-containing protein</fullName>
    </recommendedName>
</protein>
<accession>A0A7W0CI38</accession>
<keyword evidence="1" id="KW-0732">Signal</keyword>
<sequence length="445" mass="49123">MIRTSIRVTIVAALAAAVAAVPAPGTALTAQPGWRDLPAGEAPNVSPLAGFIPYAGEYSTFPHSMEWFYLPLNAVMKGPHRFDWRALEEQLNTIAARGHQAAFRFYLDYPGKPSGVPQYLLDEGLLTRPYDDFGNNGQSVSPDYDDPRLVAALDRFIAALGRRYDGDPRVGFVQLGLLGFWGEWHTWPHNGEPGTENWFASPAQQLRILDAYDRAFDRTRLMVRYPGADNKAHDLGYHDDSFAYSTLPGPGWHFMDLMNQAGTADKWKTNTVAGELRPELQGCIFDPTPCASEDFATSVAQTHATWLLNHYAFTPGYSGATYDKALASAKSLGYRLRVTSVKTERRGVSVRIRNDGVAPFAYDWPVQVAAVGRDGRITRTWTTPWRLTQIMPGEPVELTAALPGLRKGEQTLVLRAANPLRNGVPLRFANAGQDTTLNGWLTLGD</sequence>